<name>A0A317ELW4_9SPHI</name>
<reference evidence="1 2" key="1">
    <citation type="submission" date="2018-05" db="EMBL/GenBank/DDBJ databases">
        <title>Pedobacter paludis sp. nov., isolated from wetland soil.</title>
        <authorList>
            <person name="Zhang Y."/>
            <person name="Wang G."/>
        </authorList>
    </citation>
    <scope>NUCLEOTIDE SEQUENCE [LARGE SCALE GENOMIC DNA]</scope>
    <source>
        <strain evidence="1 2">KCTC22721</strain>
    </source>
</reference>
<protein>
    <submittedName>
        <fullName evidence="1">Uncharacterized protein</fullName>
    </submittedName>
</protein>
<dbReference type="EMBL" id="QGNZ01000002">
    <property type="protein sequence ID" value="PWS27594.1"/>
    <property type="molecule type" value="Genomic_DNA"/>
</dbReference>
<keyword evidence="2" id="KW-1185">Reference proteome</keyword>
<sequence length="109" mass="13118">MVMAKPMQFCNGLRISVFAYQTQLKWSSITKVQQCGKIGYYEAIWMYQRQRCAVLTDLNLIGRKDPIFHWACRESRTFVADEMQNLAFLRKKIKFMWVLLHTKFRKHHL</sequence>
<dbReference type="AlphaFoldDB" id="A0A317ELW4"/>
<evidence type="ECO:0000313" key="1">
    <source>
        <dbReference type="EMBL" id="PWS27594.1"/>
    </source>
</evidence>
<gene>
    <name evidence="1" type="ORF">DHW03_08375</name>
</gene>
<evidence type="ECO:0000313" key="2">
    <source>
        <dbReference type="Proteomes" id="UP000245379"/>
    </source>
</evidence>
<proteinExistence type="predicted"/>
<accession>A0A317ELW4</accession>
<dbReference type="Proteomes" id="UP000245379">
    <property type="component" value="Unassembled WGS sequence"/>
</dbReference>
<comment type="caution">
    <text evidence="1">The sequence shown here is derived from an EMBL/GenBank/DDBJ whole genome shotgun (WGS) entry which is preliminary data.</text>
</comment>
<organism evidence="1 2">
    <name type="scientific">Pedobacter yonginense</name>
    <dbReference type="NCBI Taxonomy" id="651869"/>
    <lineage>
        <taxon>Bacteria</taxon>
        <taxon>Pseudomonadati</taxon>
        <taxon>Bacteroidota</taxon>
        <taxon>Sphingobacteriia</taxon>
        <taxon>Sphingobacteriales</taxon>
        <taxon>Sphingobacteriaceae</taxon>
        <taxon>Pedobacter</taxon>
    </lineage>
</organism>